<reference evidence="1 2" key="1">
    <citation type="journal article" date="2014" name="PLoS Genet.">
        <title>The Genome of Spironucleus salmonicida Highlights a Fish Pathogen Adapted to Fluctuating Environments.</title>
        <authorList>
            <person name="Xu F."/>
            <person name="Jerlstrom-Hultqvist J."/>
            <person name="Einarsson E."/>
            <person name="Astvaldsson A."/>
            <person name="Svard S.G."/>
            <person name="Andersson J.O."/>
        </authorList>
    </citation>
    <scope>NUCLEOTIDE SEQUENCE</scope>
    <source>
        <strain evidence="2">ATCC 50377</strain>
    </source>
</reference>
<name>V6LL84_9EUKA</name>
<evidence type="ECO:0000313" key="3">
    <source>
        <dbReference type="Proteomes" id="UP000018208"/>
    </source>
</evidence>
<organism evidence="1">
    <name type="scientific">Spironucleus salmonicida</name>
    <dbReference type="NCBI Taxonomy" id="348837"/>
    <lineage>
        <taxon>Eukaryota</taxon>
        <taxon>Metamonada</taxon>
        <taxon>Diplomonadida</taxon>
        <taxon>Hexamitidae</taxon>
        <taxon>Hexamitinae</taxon>
        <taxon>Spironucleus</taxon>
    </lineage>
</organism>
<proteinExistence type="predicted"/>
<dbReference type="EMBL" id="AUWU02000002">
    <property type="protein sequence ID" value="KAH0576195.1"/>
    <property type="molecule type" value="Genomic_DNA"/>
</dbReference>
<evidence type="ECO:0000313" key="2">
    <source>
        <dbReference type="EMBL" id="KAH0576195.1"/>
    </source>
</evidence>
<dbReference type="Gene3D" id="2.30.110.10">
    <property type="entry name" value="Electron Transport, Fmn-binding Protein, Chain A"/>
    <property type="match status" value="1"/>
</dbReference>
<evidence type="ECO:0000313" key="1">
    <source>
        <dbReference type="EMBL" id="EST45395.1"/>
    </source>
</evidence>
<dbReference type="SUPFAM" id="SSF50475">
    <property type="entry name" value="FMN-binding split barrel"/>
    <property type="match status" value="1"/>
</dbReference>
<dbReference type="InterPro" id="IPR012349">
    <property type="entry name" value="Split_barrel_FMN-bd"/>
</dbReference>
<dbReference type="EMBL" id="KI546098">
    <property type="protein sequence ID" value="EST45395.1"/>
    <property type="molecule type" value="Genomic_DNA"/>
</dbReference>
<keyword evidence="3" id="KW-1185">Reference proteome</keyword>
<dbReference type="AlphaFoldDB" id="V6LL84"/>
<protein>
    <submittedName>
        <fullName evidence="1">Pyridoxamine 5'-phosphate oxidase domain-containing protein</fullName>
    </submittedName>
</protein>
<accession>V6LL84</accession>
<dbReference type="VEuPathDB" id="GiardiaDB:SS50377_21756"/>
<gene>
    <name evidence="1" type="ORF">SS50377_14670</name>
    <name evidence="2" type="ORF">SS50377_21756</name>
</gene>
<sequence length="138" mass="15299">MELFQQIQQINKQNQKQGIIVTNSGDGFPHLSPAVVHFSEARNRFVSTVGVKSEIRKNLITSQKGSLCIGDQFALPKASLAGTFEVLSFSKAAAAEFELTNTAEVQKQFPNQEDRVVLVMETHHISINRTGMLEQIDV</sequence>
<dbReference type="Proteomes" id="UP000018208">
    <property type="component" value="Unassembled WGS sequence"/>
</dbReference>
<reference evidence="2" key="2">
    <citation type="submission" date="2020-12" db="EMBL/GenBank/DDBJ databases">
        <title>New Spironucleus salmonicida genome in near-complete chromosomes.</title>
        <authorList>
            <person name="Xu F."/>
            <person name="Kurt Z."/>
            <person name="Jimenez-Gonzalez A."/>
            <person name="Astvaldsson A."/>
            <person name="Andersson J.O."/>
            <person name="Svard S.G."/>
        </authorList>
    </citation>
    <scope>NUCLEOTIDE SEQUENCE</scope>
    <source>
        <strain evidence="2">ATCC 50377</strain>
    </source>
</reference>